<dbReference type="VEuPathDB" id="PlasmoDB:PVPAM_070042300"/>
<keyword evidence="3" id="KW-0472">Membrane</keyword>
<dbReference type="AlphaFoldDB" id="A0A1G4HB53"/>
<organism evidence="5 6">
    <name type="scientific">Plasmodium vivax</name>
    <name type="common">malaria parasite P. vivax</name>
    <dbReference type="NCBI Taxonomy" id="5855"/>
    <lineage>
        <taxon>Eukaryota</taxon>
        <taxon>Sar</taxon>
        <taxon>Alveolata</taxon>
        <taxon>Apicomplexa</taxon>
        <taxon>Aconoidasida</taxon>
        <taxon>Haemosporida</taxon>
        <taxon>Plasmodiidae</taxon>
        <taxon>Plasmodium</taxon>
        <taxon>Plasmodium (Plasmodium)</taxon>
    </lineage>
</organism>
<feature type="region of interest" description="Disordered" evidence="2">
    <location>
        <begin position="173"/>
        <end position="229"/>
    </location>
</feature>
<reference evidence="5 6" key="1">
    <citation type="submission" date="2016-07" db="EMBL/GenBank/DDBJ databases">
        <authorList>
            <consortium name="Pathogen Informatics"/>
        </authorList>
    </citation>
    <scope>NUCLEOTIDE SEQUENCE [LARGE SCALE GENOMIC DNA]</scope>
    <source>
        <strain evidence="4">PvW1</strain>
    </source>
</reference>
<feature type="coiled-coil region" evidence="1">
    <location>
        <begin position="332"/>
        <end position="380"/>
    </location>
</feature>
<gene>
    <name evidence="5" type="ORF">PVC01_070039900</name>
    <name evidence="4" type="ORF">PVW1_070041600</name>
</gene>
<name>A0A1G4HB53_PLAVI</name>
<evidence type="ECO:0000313" key="5">
    <source>
        <dbReference type="EMBL" id="SCO72121.1"/>
    </source>
</evidence>
<protein>
    <submittedName>
        <fullName evidence="4">(malaria parasite P. vivax) hypothetical protein</fullName>
    </submittedName>
</protein>
<accession>A0A1G4HB53</accession>
<keyword evidence="3" id="KW-0812">Transmembrane</keyword>
<feature type="region of interest" description="Disordered" evidence="2">
    <location>
        <begin position="459"/>
        <end position="516"/>
    </location>
</feature>
<dbReference type="EMBL" id="LT615262">
    <property type="protein sequence ID" value="SCO72121.1"/>
    <property type="molecule type" value="Genomic_DNA"/>
</dbReference>
<feature type="compositionally biased region" description="Acidic residues" evidence="2">
    <location>
        <begin position="180"/>
        <end position="219"/>
    </location>
</feature>
<dbReference type="VEuPathDB" id="PlasmoDB:PVP01_0734600"/>
<sequence>MFRANDGSGGSTHFLGPRLEGVHSLPPGIPNTFDLFTKYKIFTPFIIFYFTMMYLLSVVRKTCTRFLHKGHYSPKKLCMSPMKSLLHMRNDEKGATNGWYPYEDTYRSQHFNNDEEMSVSEFKGKEKEKSLHVSKKSEKKGPLLYGLLDDQHRTNLRLKYGQLYKGINQFNDKRNTHLGEEDDEEEDSDDESEIDLEDDYYDDDYYDSFDYDDGEDNDSESYKERNRKMRKRVKKAIKKEVTKEVKKEVTKEVKMEVKNELKEIFKNEMKKKLLDELIKELKLEQMDTAKEGGENAQLTFNQQILQAILRDEISKRAQANNHLINPNAPKDLWQLNLELIEAENKHKKKKIEEQQVATLLRQAQEEINQLQKQIENVKHKRNIYVHPNEEYKQLLFLYPQNKMFQEKEKIGLVRELQKKYQIKAEQKQKLLEQMQKVQNELQLAGDEVEVLRASVKAKEEEEKYKGKANQPLGQHARVEARAEPNAEAHLPNVPHLSHLPKQPQQPQLPPAPSLASLPAQWKGTAVPAWAERSPLPVKIKMLSDVQQKLEMMESKLHPEGEKIEQKVNYVY</sequence>
<evidence type="ECO:0000313" key="4">
    <source>
        <dbReference type="EMBL" id="CAG9480839.1"/>
    </source>
</evidence>
<dbReference type="Proteomes" id="UP000779233">
    <property type="component" value="Unassembled WGS sequence"/>
</dbReference>
<proteinExistence type="predicted"/>
<evidence type="ECO:0000313" key="6">
    <source>
        <dbReference type="Proteomes" id="UP000305196"/>
    </source>
</evidence>
<dbReference type="EMBL" id="CAJZCX010000011">
    <property type="protein sequence ID" value="CAG9480839.1"/>
    <property type="molecule type" value="Genomic_DNA"/>
</dbReference>
<feature type="compositionally biased region" description="Basic and acidic residues" evidence="2">
    <location>
        <begin position="476"/>
        <end position="486"/>
    </location>
</feature>
<keyword evidence="3" id="KW-1133">Transmembrane helix</keyword>
<dbReference type="Proteomes" id="UP000305196">
    <property type="component" value="Chromosome 7"/>
</dbReference>
<evidence type="ECO:0000256" key="3">
    <source>
        <dbReference type="SAM" id="Phobius"/>
    </source>
</evidence>
<keyword evidence="1" id="KW-0175">Coiled coil</keyword>
<feature type="transmembrane region" description="Helical" evidence="3">
    <location>
        <begin position="41"/>
        <end position="59"/>
    </location>
</feature>
<dbReference type="VEuPathDB" id="PlasmoDB:PVX_086925"/>
<feature type="compositionally biased region" description="Low complexity" evidence="2">
    <location>
        <begin position="494"/>
        <end position="505"/>
    </location>
</feature>
<evidence type="ECO:0000256" key="2">
    <source>
        <dbReference type="SAM" id="MobiDB-lite"/>
    </source>
</evidence>
<dbReference type="VEuPathDB" id="PlasmoDB:PVW1_070041600"/>
<evidence type="ECO:0000256" key="1">
    <source>
        <dbReference type="SAM" id="Coils"/>
    </source>
</evidence>